<accession>A0A6S6RWN7</accession>
<gene>
    <name evidence="1" type="ORF">HELGO_WM33082</name>
</gene>
<proteinExistence type="predicted"/>
<dbReference type="AlphaFoldDB" id="A0A6S6RWN7"/>
<organism evidence="1">
    <name type="scientific">uncultured Sulfurovum sp</name>
    <dbReference type="NCBI Taxonomy" id="269237"/>
    <lineage>
        <taxon>Bacteria</taxon>
        <taxon>Pseudomonadati</taxon>
        <taxon>Campylobacterota</taxon>
        <taxon>Epsilonproteobacteria</taxon>
        <taxon>Campylobacterales</taxon>
        <taxon>Sulfurovaceae</taxon>
        <taxon>Sulfurovum</taxon>
        <taxon>environmental samples</taxon>
    </lineage>
</organism>
<reference evidence="1" key="1">
    <citation type="submission" date="2020-01" db="EMBL/GenBank/DDBJ databases">
        <authorList>
            <person name="Meier V. D."/>
            <person name="Meier V D."/>
        </authorList>
    </citation>
    <scope>NUCLEOTIDE SEQUENCE</scope>
    <source>
        <strain evidence="1">HLG_WM_MAG_03</strain>
    </source>
</reference>
<name>A0A6S6RWN7_9BACT</name>
<dbReference type="EMBL" id="CACVAR010000084">
    <property type="protein sequence ID" value="CAA6801390.1"/>
    <property type="molecule type" value="Genomic_DNA"/>
</dbReference>
<sequence>MLFSFLFISCNDNILSFDKGTSTKDLNKKNIRIHTLNIEHNSITHQNNAINTNLNGMIVIEK</sequence>
<evidence type="ECO:0000313" key="1">
    <source>
        <dbReference type="EMBL" id="CAA6801390.1"/>
    </source>
</evidence>
<protein>
    <submittedName>
        <fullName evidence="1">Uncharacterized protein</fullName>
    </submittedName>
</protein>